<reference evidence="5 6" key="1">
    <citation type="submission" date="2016-10" db="EMBL/GenBank/DDBJ databases">
        <title>Genome sequencing of Aspergillus oryzae BCC7051.</title>
        <authorList>
            <person name="Thammarongtham C."/>
            <person name="Vorapreeda T."/>
            <person name="Nookaew I."/>
            <person name="Srisuk T."/>
            <person name="Land M."/>
            <person name="Jeennor S."/>
            <person name="Laoteng K."/>
        </authorList>
    </citation>
    <scope>NUCLEOTIDE SEQUENCE [LARGE SCALE GENOMIC DNA]</scope>
    <source>
        <strain evidence="5 6">BCC7051</strain>
    </source>
</reference>
<evidence type="ECO:0000313" key="6">
    <source>
        <dbReference type="Proteomes" id="UP000190312"/>
    </source>
</evidence>
<feature type="domain" description="NmrA-like" evidence="3">
    <location>
        <begin position="4"/>
        <end position="247"/>
    </location>
</feature>
<dbReference type="VEuPathDB" id="FungiDB:AO090010000315"/>
<dbReference type="Proteomes" id="UP001165205">
    <property type="component" value="Unassembled WGS sequence"/>
</dbReference>
<dbReference type="GO" id="GO:0016491">
    <property type="term" value="F:oxidoreductase activity"/>
    <property type="evidence" value="ECO:0007669"/>
    <property type="project" value="UniProtKB-KW"/>
</dbReference>
<proteinExistence type="predicted"/>
<sequence>MPPKPTIAIAGGTGHLGKHITTALLSTPFINSFTSIILLTRSETSPSSFNIPSNPKLQLRKYTPTNLADSLNDIDILINAIGPSGHNFKETLLRTIPKTNVKMYIPSEFGVDHYIHDFPHLEWDAKKRHDELAREILDPGVKVCRVFCGLFLEDSIGPWFGFDTRDGRYECVGSAGEVVSFTGLGDVGRVVAGLCGLFAEGGAGVVPDVLHVAGDTRSVFDVARIMEREGGGPIEVTEVALEEYKERVTKVVGSDPAPYLRFLIGEGKINHSSAGLGCDNEVVNPGERVWKWKSLEQLARETQGRPWRDLEWPSK</sequence>
<dbReference type="AlphaFoldDB" id="A0A1S9DEM3"/>
<dbReference type="eggNOG" id="ENOG502S12R">
    <property type="taxonomic scope" value="Eukaryota"/>
</dbReference>
<dbReference type="EMBL" id="MKZY01000006">
    <property type="protein sequence ID" value="OOO07527.1"/>
    <property type="molecule type" value="Genomic_DNA"/>
</dbReference>
<dbReference type="InterPro" id="IPR036291">
    <property type="entry name" value="NAD(P)-bd_dom_sf"/>
</dbReference>
<evidence type="ECO:0000259" key="3">
    <source>
        <dbReference type="Pfam" id="PF05368"/>
    </source>
</evidence>
<dbReference type="InterPro" id="IPR045312">
    <property type="entry name" value="PCBER-like"/>
</dbReference>
<name>A0A1S9DEM3_ASPOZ</name>
<reference evidence="4" key="2">
    <citation type="submission" date="2023-04" db="EMBL/GenBank/DDBJ databases">
        <title>Aspergillus oryzae NBRC 4228.</title>
        <authorList>
            <person name="Ichikawa N."/>
            <person name="Sato H."/>
            <person name="Tonouchi N."/>
        </authorList>
    </citation>
    <scope>NUCLEOTIDE SEQUENCE</scope>
    <source>
        <strain evidence="4">NBRC 4228</strain>
    </source>
</reference>
<evidence type="ECO:0000256" key="1">
    <source>
        <dbReference type="ARBA" id="ARBA00022857"/>
    </source>
</evidence>
<dbReference type="InterPro" id="IPR051609">
    <property type="entry name" value="NmrA/Isoflavone_reductase-like"/>
</dbReference>
<dbReference type="InterPro" id="IPR008030">
    <property type="entry name" value="NmrA-like"/>
</dbReference>
<dbReference type="Proteomes" id="UP000190312">
    <property type="component" value="Unassembled WGS sequence"/>
</dbReference>
<protein>
    <submittedName>
        <fullName evidence="4">Unnamed protein product</fullName>
    </submittedName>
</protein>
<organism evidence="5 6">
    <name type="scientific">Aspergillus oryzae</name>
    <name type="common">Yellow koji mold</name>
    <dbReference type="NCBI Taxonomy" id="5062"/>
    <lineage>
        <taxon>Eukaryota</taxon>
        <taxon>Fungi</taxon>
        <taxon>Dikarya</taxon>
        <taxon>Ascomycota</taxon>
        <taxon>Pezizomycotina</taxon>
        <taxon>Eurotiomycetes</taxon>
        <taxon>Eurotiomycetidae</taxon>
        <taxon>Eurotiales</taxon>
        <taxon>Aspergillaceae</taxon>
        <taxon>Aspergillus</taxon>
        <taxon>Aspergillus subgen. Circumdati</taxon>
    </lineage>
</organism>
<evidence type="ECO:0000313" key="5">
    <source>
        <dbReference type="EMBL" id="OOO07527.1"/>
    </source>
</evidence>
<keyword evidence="2" id="KW-0560">Oxidoreductase</keyword>
<dbReference type="PANTHER" id="PTHR47706:SF9">
    <property type="entry name" value="NMRA-LIKE DOMAIN-CONTAINING PROTEIN-RELATED"/>
    <property type="match status" value="1"/>
</dbReference>
<dbReference type="CDD" id="cd05259">
    <property type="entry name" value="PCBER_SDR_a"/>
    <property type="match status" value="1"/>
</dbReference>
<evidence type="ECO:0000313" key="4">
    <source>
        <dbReference type="EMBL" id="GMG25446.1"/>
    </source>
</evidence>
<dbReference type="OrthoDB" id="9974981at2759"/>
<dbReference type="OMA" id="EDSIGPW"/>
<dbReference type="Pfam" id="PF05368">
    <property type="entry name" value="NmrA"/>
    <property type="match status" value="1"/>
</dbReference>
<dbReference type="PANTHER" id="PTHR47706">
    <property type="entry name" value="NMRA-LIKE FAMILY PROTEIN"/>
    <property type="match status" value="1"/>
</dbReference>
<accession>A0A1S9DEM3</accession>
<gene>
    <name evidence="4" type="ORF">Aory04_000249100</name>
    <name evidence="5" type="ORF">OAory_01040270</name>
</gene>
<dbReference type="Gene3D" id="3.90.25.10">
    <property type="entry name" value="UDP-galactose 4-epimerase, domain 1"/>
    <property type="match status" value="1"/>
</dbReference>
<comment type="caution">
    <text evidence="5">The sequence shown here is derived from an EMBL/GenBank/DDBJ whole genome shotgun (WGS) entry which is preliminary data.</text>
</comment>
<evidence type="ECO:0000256" key="2">
    <source>
        <dbReference type="ARBA" id="ARBA00023002"/>
    </source>
</evidence>
<keyword evidence="1" id="KW-0521">NADP</keyword>
<dbReference type="SUPFAM" id="SSF51735">
    <property type="entry name" value="NAD(P)-binding Rossmann-fold domains"/>
    <property type="match status" value="1"/>
</dbReference>
<dbReference type="Gene3D" id="3.40.50.720">
    <property type="entry name" value="NAD(P)-binding Rossmann-like Domain"/>
    <property type="match status" value="1"/>
</dbReference>
<dbReference type="EMBL" id="BSYA01000019">
    <property type="protein sequence ID" value="GMG25446.1"/>
    <property type="molecule type" value="Genomic_DNA"/>
</dbReference>